<reference evidence="3 4" key="1">
    <citation type="submission" date="2019-05" db="EMBL/GenBank/DDBJ databases">
        <title>Panacibacter sp. strain 17mud1-8 Genome sequencing and assembly.</title>
        <authorList>
            <person name="Chhetri G."/>
        </authorList>
    </citation>
    <scope>NUCLEOTIDE SEQUENCE [LARGE SCALE GENOMIC DNA]</scope>
    <source>
        <strain evidence="3 4">17mud1-8</strain>
    </source>
</reference>
<organism evidence="3 4">
    <name type="scientific">Ilyomonas limi</name>
    <dbReference type="NCBI Taxonomy" id="2575867"/>
    <lineage>
        <taxon>Bacteria</taxon>
        <taxon>Pseudomonadati</taxon>
        <taxon>Bacteroidota</taxon>
        <taxon>Chitinophagia</taxon>
        <taxon>Chitinophagales</taxon>
        <taxon>Chitinophagaceae</taxon>
        <taxon>Ilyomonas</taxon>
    </lineage>
</organism>
<name>A0A4U3KZH2_9BACT</name>
<dbReference type="InterPro" id="IPR009937">
    <property type="entry name" value="Phage_holin_3_6"/>
</dbReference>
<feature type="compositionally biased region" description="Basic and acidic residues" evidence="1">
    <location>
        <begin position="12"/>
        <end position="30"/>
    </location>
</feature>
<evidence type="ECO:0000313" key="3">
    <source>
        <dbReference type="EMBL" id="TKK68075.1"/>
    </source>
</evidence>
<keyword evidence="2" id="KW-1133">Transmembrane helix</keyword>
<accession>A0A4U3KZH2</accession>
<gene>
    <name evidence="3" type="ORF">FC093_12750</name>
</gene>
<comment type="caution">
    <text evidence="3">The sequence shown here is derived from an EMBL/GenBank/DDBJ whole genome shotgun (WGS) entry which is preliminary data.</text>
</comment>
<dbReference type="Pfam" id="PF07332">
    <property type="entry name" value="Phage_holin_3_6"/>
    <property type="match status" value="1"/>
</dbReference>
<dbReference type="EMBL" id="SZQL01000009">
    <property type="protein sequence ID" value="TKK68075.1"/>
    <property type="molecule type" value="Genomic_DNA"/>
</dbReference>
<sequence>MQPQPNHINITVEEKRGPETSFEQETRAEQESASAEQESNFFTDTINLIKQYVSDRITLIKLQSIEKVSTLAASIASAVTLAVLGLFFLIFFSITLGFLFSYWLDSEIAGFGIVAGIYLILIIIIVVFGKKIFGNLITKKIIQNSFKKKDGKQ</sequence>
<feature type="region of interest" description="Disordered" evidence="1">
    <location>
        <begin position="1"/>
        <end position="38"/>
    </location>
</feature>
<protein>
    <submittedName>
        <fullName evidence="3">Phage holin family protein</fullName>
    </submittedName>
</protein>
<proteinExistence type="predicted"/>
<feature type="transmembrane region" description="Helical" evidence="2">
    <location>
        <begin position="108"/>
        <end position="129"/>
    </location>
</feature>
<evidence type="ECO:0000256" key="2">
    <source>
        <dbReference type="SAM" id="Phobius"/>
    </source>
</evidence>
<keyword evidence="2" id="KW-0812">Transmembrane</keyword>
<keyword evidence="4" id="KW-1185">Reference proteome</keyword>
<keyword evidence="2" id="KW-0472">Membrane</keyword>
<dbReference type="AlphaFoldDB" id="A0A4U3KZH2"/>
<feature type="transmembrane region" description="Helical" evidence="2">
    <location>
        <begin position="71"/>
        <end position="102"/>
    </location>
</feature>
<evidence type="ECO:0000313" key="4">
    <source>
        <dbReference type="Proteomes" id="UP000305848"/>
    </source>
</evidence>
<dbReference type="RefSeq" id="WP_137262179.1">
    <property type="nucleotide sequence ID" value="NZ_SZQL01000009.1"/>
</dbReference>
<evidence type="ECO:0000256" key="1">
    <source>
        <dbReference type="SAM" id="MobiDB-lite"/>
    </source>
</evidence>
<dbReference type="Proteomes" id="UP000305848">
    <property type="component" value="Unassembled WGS sequence"/>
</dbReference>